<proteinExistence type="inferred from homology"/>
<dbReference type="STRING" id="317619.GCA_000332315_01783"/>
<evidence type="ECO:0000256" key="8">
    <source>
        <dbReference type="ARBA" id="ARBA00023136"/>
    </source>
</evidence>
<dbReference type="AlphaFoldDB" id="A0A0M2PVZ1"/>
<keyword evidence="14" id="KW-0175">Coiled coil</keyword>
<evidence type="ECO:0000256" key="11">
    <source>
        <dbReference type="ARBA" id="ARBA00037847"/>
    </source>
</evidence>
<evidence type="ECO:0000256" key="4">
    <source>
        <dbReference type="ARBA" id="ARBA00022781"/>
    </source>
</evidence>
<evidence type="ECO:0000256" key="6">
    <source>
        <dbReference type="ARBA" id="ARBA00023065"/>
    </source>
</evidence>
<dbReference type="NCBIfam" id="TIGR01144">
    <property type="entry name" value="ATP_synt_b"/>
    <property type="match status" value="1"/>
</dbReference>
<keyword evidence="1 12" id="KW-0813">Transport</keyword>
<comment type="subunit">
    <text evidence="12">F-type ATPases have 2 components, F(1) - the catalytic core - and F(0) - the membrane proton channel. F(1) has five subunits: alpha(3), beta(3), gamma(1), delta(1), epsilon(1). F(0) has four main subunits: a(1), b(1), b'(1) and c(10-14). The alpha and beta chains form an alternating ring which encloses part of the gamma chain. F(1) is attached to F(0) by a central stalk formed by the gamma and epsilon chains, while a peripheral stalk is formed by the delta, b and b' chains.</text>
</comment>
<dbReference type="PANTHER" id="PTHR34264:SF3">
    <property type="entry name" value="ATP SYNTHASE SUBUNIT B, CHLOROPLASTIC"/>
    <property type="match status" value="1"/>
</dbReference>
<keyword evidence="2 12" id="KW-0138">CF(0)</keyword>
<evidence type="ECO:0000256" key="5">
    <source>
        <dbReference type="ARBA" id="ARBA00022989"/>
    </source>
</evidence>
<dbReference type="RefSeq" id="WP_016922609.1">
    <property type="nucleotide sequence ID" value="NZ_KB235937.1"/>
</dbReference>
<dbReference type="GO" id="GO:0012505">
    <property type="term" value="C:endomembrane system"/>
    <property type="evidence" value="ECO:0007669"/>
    <property type="project" value="UniProtKB-SubCell"/>
</dbReference>
<comment type="function">
    <text evidence="12">Component of the F(0) channel, it forms part of the peripheral stalk, linking F(1) to F(0).</text>
</comment>
<dbReference type="CDD" id="cd06503">
    <property type="entry name" value="ATP-synt_Fo_b"/>
    <property type="match status" value="1"/>
</dbReference>
<accession>A0A0M2PVZ1</accession>
<dbReference type="GO" id="GO:0031676">
    <property type="term" value="C:plasma membrane-derived thylakoid membrane"/>
    <property type="evidence" value="ECO:0007669"/>
    <property type="project" value="UniProtKB-SubCell"/>
</dbReference>
<dbReference type="OrthoDB" id="461217at2"/>
<evidence type="ECO:0000256" key="3">
    <source>
        <dbReference type="ARBA" id="ARBA00022692"/>
    </source>
</evidence>
<reference evidence="15" key="1">
    <citation type="submission" date="2012-04" db="EMBL/GenBank/DDBJ databases">
        <authorList>
            <person name="Borisov I.G."/>
            <person name="Ivanikova N.V."/>
            <person name="Pinevich A.V."/>
        </authorList>
    </citation>
    <scope>NUCLEOTIDE SEQUENCE</scope>
    <source>
        <strain evidence="15">CALU 1027</strain>
    </source>
</reference>
<evidence type="ECO:0000256" key="9">
    <source>
        <dbReference type="ARBA" id="ARBA00023310"/>
    </source>
</evidence>
<evidence type="ECO:0000313" key="16">
    <source>
        <dbReference type="Proteomes" id="UP000034681"/>
    </source>
</evidence>
<dbReference type="GO" id="GO:0045259">
    <property type="term" value="C:proton-transporting ATP synthase complex"/>
    <property type="evidence" value="ECO:0007669"/>
    <property type="project" value="UniProtKB-KW"/>
</dbReference>
<keyword evidence="6 12" id="KW-0406">Ion transport</keyword>
<evidence type="ECO:0000256" key="10">
    <source>
        <dbReference type="ARBA" id="ARBA00025198"/>
    </source>
</evidence>
<dbReference type="eggNOG" id="COG0711">
    <property type="taxonomic scope" value="Bacteria"/>
</dbReference>
<evidence type="ECO:0000256" key="13">
    <source>
        <dbReference type="RuleBase" id="RU003848"/>
    </source>
</evidence>
<comment type="similarity">
    <text evidence="12 13">Belongs to the ATPase B chain family.</text>
</comment>
<dbReference type="Proteomes" id="UP000034681">
    <property type="component" value="Unassembled WGS sequence"/>
</dbReference>
<evidence type="ECO:0000256" key="7">
    <source>
        <dbReference type="ARBA" id="ARBA00023078"/>
    </source>
</evidence>
<feature type="coiled-coil region" evidence="14">
    <location>
        <begin position="48"/>
        <end position="96"/>
    </location>
</feature>
<dbReference type="InterPro" id="IPR028987">
    <property type="entry name" value="ATP_synth_B-like_membr_sf"/>
</dbReference>
<comment type="caution">
    <text evidence="15">The sequence shown here is derived from an EMBL/GenBank/DDBJ whole genome shotgun (WGS) entry which is preliminary data.</text>
</comment>
<dbReference type="SUPFAM" id="SSF81573">
    <property type="entry name" value="F1F0 ATP synthase subunit B, membrane domain"/>
    <property type="match status" value="1"/>
</dbReference>
<evidence type="ECO:0000313" key="15">
    <source>
        <dbReference type="EMBL" id="KKI98818.1"/>
    </source>
</evidence>
<gene>
    <name evidence="12" type="primary">atpF</name>
    <name evidence="15" type="ORF">PROH_13260</name>
</gene>
<name>A0A0M2PVZ1_PROHO</name>
<dbReference type="EMBL" id="AJTX02000006">
    <property type="protein sequence ID" value="KKI98818.1"/>
    <property type="molecule type" value="Genomic_DNA"/>
</dbReference>
<dbReference type="HAMAP" id="MF_01398">
    <property type="entry name" value="ATP_synth_b_bprime"/>
    <property type="match status" value="1"/>
</dbReference>
<dbReference type="GO" id="GO:0046933">
    <property type="term" value="F:proton-transporting ATP synthase activity, rotational mechanism"/>
    <property type="evidence" value="ECO:0007669"/>
    <property type="project" value="UniProtKB-UniRule"/>
</dbReference>
<keyword evidence="5 12" id="KW-1133">Transmembrane helix</keyword>
<keyword evidence="4 12" id="KW-0375">Hydrogen ion transport</keyword>
<evidence type="ECO:0000256" key="1">
    <source>
        <dbReference type="ARBA" id="ARBA00022448"/>
    </source>
</evidence>
<keyword evidence="16" id="KW-1185">Reference proteome</keyword>
<sequence length="177" mass="19161">MDILGLLATAAEVEERGFGLNADILETNVINLAIIVALLVYGGRNFLGNILSERKTAIEEELREVEQNNEAAKVALATQQEKLSQAEAEAAALLATAQDNAKTVRDSIVAQAVRDVERMKASAAQDLEADRERVILQLRQRVVALALQQAETTAIQQLDGSAQQKLIDRSLAMLGGR</sequence>
<evidence type="ECO:0000256" key="14">
    <source>
        <dbReference type="SAM" id="Coils"/>
    </source>
</evidence>
<evidence type="ECO:0000256" key="2">
    <source>
        <dbReference type="ARBA" id="ARBA00022547"/>
    </source>
</evidence>
<keyword evidence="3 12" id="KW-0812">Transmembrane</keyword>
<dbReference type="InterPro" id="IPR005864">
    <property type="entry name" value="ATP_synth_F0_bsu_bac"/>
</dbReference>
<dbReference type="PANTHER" id="PTHR34264">
    <property type="entry name" value="ATP SYNTHASE SUBUNIT B, CHLOROPLASTIC"/>
    <property type="match status" value="1"/>
</dbReference>
<protein>
    <recommendedName>
        <fullName evidence="12">ATP synthase subunit b</fullName>
    </recommendedName>
    <alternativeName>
        <fullName evidence="12">ATP synthase F(0) sector subunit b</fullName>
    </alternativeName>
    <alternativeName>
        <fullName evidence="12">ATPase subunit I</fullName>
    </alternativeName>
    <alternativeName>
        <fullName evidence="12">F-type ATPase subunit b</fullName>
        <shortName evidence="12">F-ATPase subunit b</shortName>
    </alternativeName>
</protein>
<comment type="function">
    <text evidence="10 12">F(1)F(0) ATP synthase produces ATP from ADP in the presence of a proton or sodium gradient. F-type ATPases consist of two structural domains, F(1) containing the extramembraneous catalytic core and F(0) containing the membrane proton channel, linked together by a central stalk and a peripheral stalk. During catalysis, ATP synthesis in the catalytic domain of F(1) is coupled via a rotary mechanism of the central stalk subunits to proton translocation.</text>
</comment>
<comment type="subcellular location">
    <subcellularLocation>
        <location evidence="12">Cellular thylakoid membrane</location>
        <topology evidence="12">Single-pass membrane protein</topology>
    </subcellularLocation>
    <subcellularLocation>
        <location evidence="11">Endomembrane system</location>
        <topology evidence="11">Single-pass membrane protein</topology>
    </subcellularLocation>
</comment>
<keyword evidence="8 12" id="KW-0472">Membrane</keyword>
<dbReference type="NCBIfam" id="NF005606">
    <property type="entry name" value="PRK07352.1"/>
    <property type="match status" value="1"/>
</dbReference>
<dbReference type="InterPro" id="IPR002146">
    <property type="entry name" value="ATP_synth_b/b'su_bac/chlpt"/>
</dbReference>
<keyword evidence="9 12" id="KW-0066">ATP synthesis</keyword>
<evidence type="ECO:0000256" key="12">
    <source>
        <dbReference type="HAMAP-Rule" id="MF_01398"/>
    </source>
</evidence>
<dbReference type="Pfam" id="PF00430">
    <property type="entry name" value="ATP-synt_B"/>
    <property type="match status" value="1"/>
</dbReference>
<organism evidence="15 16">
    <name type="scientific">Prochlorothrix hollandica PCC 9006 = CALU 1027</name>
    <dbReference type="NCBI Taxonomy" id="317619"/>
    <lineage>
        <taxon>Bacteria</taxon>
        <taxon>Bacillati</taxon>
        <taxon>Cyanobacteriota</taxon>
        <taxon>Cyanophyceae</taxon>
        <taxon>Prochlorotrichales</taxon>
        <taxon>Prochlorotrichaceae</taxon>
        <taxon>Prochlorothrix</taxon>
    </lineage>
</organism>
<keyword evidence="7 12" id="KW-0793">Thylakoid</keyword>